<dbReference type="AlphaFoldDB" id="A0A3N6R8U6"/>
<evidence type="ECO:0000256" key="1">
    <source>
        <dbReference type="SAM" id="MobiDB-lite"/>
    </source>
</evidence>
<evidence type="ECO:0000313" key="2">
    <source>
        <dbReference type="EMBL" id="KAF2536343.1"/>
    </source>
</evidence>
<dbReference type="OrthoDB" id="10393064at2759"/>
<feature type="compositionally biased region" description="Polar residues" evidence="1">
    <location>
        <begin position="30"/>
        <end position="39"/>
    </location>
</feature>
<feature type="compositionally biased region" description="Basic residues" evidence="1">
    <location>
        <begin position="79"/>
        <end position="92"/>
    </location>
</feature>
<feature type="compositionally biased region" description="Basic and acidic residues" evidence="1">
    <location>
        <begin position="12"/>
        <end position="24"/>
    </location>
</feature>
<dbReference type="Proteomes" id="UP000712281">
    <property type="component" value="Unassembled WGS sequence"/>
</dbReference>
<protein>
    <submittedName>
        <fullName evidence="2">Uncharacterized protein</fullName>
    </submittedName>
</protein>
<reference evidence="2" key="1">
    <citation type="submission" date="2019-12" db="EMBL/GenBank/DDBJ databases">
        <title>Genome sequencing and annotation of Brassica cretica.</title>
        <authorList>
            <person name="Studholme D.J."/>
            <person name="Sarris P.F."/>
        </authorList>
    </citation>
    <scope>NUCLEOTIDE SEQUENCE</scope>
    <source>
        <strain evidence="2">PFS-001/15</strain>
        <tissue evidence="2">Leaf</tissue>
    </source>
</reference>
<sequence>MKKSCQPGEDAAEMRKRSISERIKHFLPQIFNTCTSKNPPSLDREEPTGACQEDPTGACQEEPTGVSQSVTGDGEGRERNRRRRRQRRRRKMTVANLELLSLSLGNKEDRGKGRRRWQIPSFSPLRLRLCSPTLPLRFASAHLAGYNGEDNTMGG</sequence>
<evidence type="ECO:0000313" key="3">
    <source>
        <dbReference type="Proteomes" id="UP000712281"/>
    </source>
</evidence>
<proteinExistence type="predicted"/>
<accession>A0A3N6R8U6</accession>
<organism evidence="2 3">
    <name type="scientific">Brassica cretica</name>
    <name type="common">Mustard</name>
    <dbReference type="NCBI Taxonomy" id="69181"/>
    <lineage>
        <taxon>Eukaryota</taxon>
        <taxon>Viridiplantae</taxon>
        <taxon>Streptophyta</taxon>
        <taxon>Embryophyta</taxon>
        <taxon>Tracheophyta</taxon>
        <taxon>Spermatophyta</taxon>
        <taxon>Magnoliopsida</taxon>
        <taxon>eudicotyledons</taxon>
        <taxon>Gunneridae</taxon>
        <taxon>Pentapetalae</taxon>
        <taxon>rosids</taxon>
        <taxon>malvids</taxon>
        <taxon>Brassicales</taxon>
        <taxon>Brassicaceae</taxon>
        <taxon>Brassiceae</taxon>
        <taxon>Brassica</taxon>
    </lineage>
</organism>
<dbReference type="EMBL" id="QGKW02002228">
    <property type="protein sequence ID" value="KAF2536343.1"/>
    <property type="molecule type" value="Genomic_DNA"/>
</dbReference>
<feature type="region of interest" description="Disordered" evidence="1">
    <location>
        <begin position="1"/>
        <end position="93"/>
    </location>
</feature>
<comment type="caution">
    <text evidence="2">The sequence shown here is derived from an EMBL/GenBank/DDBJ whole genome shotgun (WGS) entry which is preliminary data.</text>
</comment>
<gene>
    <name evidence="2" type="ORF">F2Q68_00021298</name>
</gene>
<name>A0A3N6R8U6_BRACR</name>